<evidence type="ECO:0000313" key="1">
    <source>
        <dbReference type="EMBL" id="KAJ1190781.1"/>
    </source>
</evidence>
<sequence>MQGFSFWVVPHICSCSKPGVQLVREVSNGASLLYGKLRQQFVEKLLLDGEDKYRVMHGPGTEICYRAFDTAATLVVPILHKGES</sequence>
<dbReference type="Proteomes" id="UP001066276">
    <property type="component" value="Chromosome 2_2"/>
</dbReference>
<gene>
    <name evidence="1" type="ORF">NDU88_000100</name>
</gene>
<proteinExistence type="predicted"/>
<accession>A0AAV7UQW0</accession>
<protein>
    <submittedName>
        <fullName evidence="1">Uncharacterized protein</fullName>
    </submittedName>
</protein>
<reference evidence="1" key="1">
    <citation type="journal article" date="2022" name="bioRxiv">
        <title>Sequencing and chromosome-scale assembly of the giantPleurodeles waltlgenome.</title>
        <authorList>
            <person name="Brown T."/>
            <person name="Elewa A."/>
            <person name="Iarovenko S."/>
            <person name="Subramanian E."/>
            <person name="Araus A.J."/>
            <person name="Petzold A."/>
            <person name="Susuki M."/>
            <person name="Suzuki K.-i.T."/>
            <person name="Hayashi T."/>
            <person name="Toyoda A."/>
            <person name="Oliveira C."/>
            <person name="Osipova E."/>
            <person name="Leigh N.D."/>
            <person name="Simon A."/>
            <person name="Yun M.H."/>
        </authorList>
    </citation>
    <scope>NUCLEOTIDE SEQUENCE</scope>
    <source>
        <strain evidence="1">20211129_DDA</strain>
        <tissue evidence="1">Liver</tissue>
    </source>
</reference>
<dbReference type="AlphaFoldDB" id="A0AAV7UQW0"/>
<dbReference type="EMBL" id="JANPWB010000004">
    <property type="protein sequence ID" value="KAJ1190781.1"/>
    <property type="molecule type" value="Genomic_DNA"/>
</dbReference>
<evidence type="ECO:0000313" key="2">
    <source>
        <dbReference type="Proteomes" id="UP001066276"/>
    </source>
</evidence>
<name>A0AAV7UQW0_PLEWA</name>
<keyword evidence="2" id="KW-1185">Reference proteome</keyword>
<comment type="caution">
    <text evidence="1">The sequence shown here is derived from an EMBL/GenBank/DDBJ whole genome shotgun (WGS) entry which is preliminary data.</text>
</comment>
<organism evidence="1 2">
    <name type="scientific">Pleurodeles waltl</name>
    <name type="common">Iberian ribbed newt</name>
    <dbReference type="NCBI Taxonomy" id="8319"/>
    <lineage>
        <taxon>Eukaryota</taxon>
        <taxon>Metazoa</taxon>
        <taxon>Chordata</taxon>
        <taxon>Craniata</taxon>
        <taxon>Vertebrata</taxon>
        <taxon>Euteleostomi</taxon>
        <taxon>Amphibia</taxon>
        <taxon>Batrachia</taxon>
        <taxon>Caudata</taxon>
        <taxon>Salamandroidea</taxon>
        <taxon>Salamandridae</taxon>
        <taxon>Pleurodelinae</taxon>
        <taxon>Pleurodeles</taxon>
    </lineage>
</organism>